<evidence type="ECO:0000313" key="14">
    <source>
        <dbReference type="Proteomes" id="UP000242502"/>
    </source>
</evidence>
<evidence type="ECO:0000256" key="10">
    <source>
        <dbReference type="ARBA" id="ARBA00023239"/>
    </source>
</evidence>
<reference evidence="13 14" key="1">
    <citation type="journal article" date="2016" name="Appl. Environ. Microbiol.">
        <title>Lack of Overt Genome Reduction in the Bryostatin-Producing Bryozoan Symbiont "Candidatus Endobugula sertula".</title>
        <authorList>
            <person name="Miller I.J."/>
            <person name="Vanee N."/>
            <person name="Fong S.S."/>
            <person name="Lim-Fong G.E."/>
            <person name="Kwan J.C."/>
        </authorList>
    </citation>
    <scope>NUCLEOTIDE SEQUENCE [LARGE SCALE GENOMIC DNA]</scope>
    <source>
        <strain evidence="13">AB1-4</strain>
    </source>
</reference>
<dbReference type="SUPFAM" id="SSF53686">
    <property type="entry name" value="Tryptophan synthase beta subunit-like PLP-dependent enzymes"/>
    <property type="match status" value="1"/>
</dbReference>
<comment type="similarity">
    <text evidence="3">Belongs to the TrpB family.</text>
</comment>
<evidence type="ECO:0000256" key="8">
    <source>
        <dbReference type="ARBA" id="ARBA00022898"/>
    </source>
</evidence>
<dbReference type="PIRSF" id="PIRSF001413">
    <property type="entry name" value="Trp_syn_beta"/>
    <property type="match status" value="1"/>
</dbReference>
<dbReference type="InterPro" id="IPR023026">
    <property type="entry name" value="Trp_synth_beta/beta-like"/>
</dbReference>
<dbReference type="PROSITE" id="PS00168">
    <property type="entry name" value="TRP_SYNTHASE_BETA"/>
    <property type="match status" value="1"/>
</dbReference>
<gene>
    <name evidence="13" type="ORF">AB835_09235</name>
</gene>
<dbReference type="Pfam" id="PF00291">
    <property type="entry name" value="PALP"/>
    <property type="match status" value="1"/>
</dbReference>
<dbReference type="STRING" id="62101.AB835_09235"/>
<dbReference type="UniPathway" id="UPA00035">
    <property type="reaction ID" value="UER00044"/>
</dbReference>
<keyword evidence="6" id="KW-0028">Amino-acid biosynthesis</keyword>
<accession>A0A1D2QPE5</accession>
<dbReference type="PANTHER" id="PTHR48077:SF6">
    <property type="entry name" value="TRYPTOPHAN SYNTHASE"/>
    <property type="match status" value="1"/>
</dbReference>
<evidence type="ECO:0000313" key="13">
    <source>
        <dbReference type="EMBL" id="ODS23393.1"/>
    </source>
</evidence>
<evidence type="ECO:0000259" key="12">
    <source>
        <dbReference type="Pfam" id="PF00291"/>
    </source>
</evidence>
<sequence length="445" mass="49854">MEKVFINNIEKELPSNTLYLSEKDVPTHWFNLIPELPFEIPKPIHNQTELEVKSSDFDWMYAAECLKIELQEGRYGTDSRIEIPQPIYKEHVKYRSTPLVRAHGLERHLDFSGEIYYKREDLNPGGSHKYNTALAQAYYGHIEGTDTLVTDTGAGQWGAALSLAGKHFDMKTIVFMIKKSFDEKPYRRYLMKLLDAEVISSPSTKTTVGQEVLKTNPDNTGSLGIGMSEAIELVRNNNTYKLALGCMSYFAVLHQTVIGLELKRQLEMWDVVPDSLIGCIGGGSNFMGFTAPFVKDKLDGQPIDLIAAESKNVPCMTKGKYAYDWADYNKLTPKIKMYTLGHDFIPPAIHSGGLRYHGKTPVLSALVHHDLVEPRAFVEKDVLEACRLFFQTEHVLPAPESGHAILATIQEALAAKSKNQAKKIVFCLSGHGYLDLQGYANHAGL</sequence>
<dbReference type="GO" id="GO:0052684">
    <property type="term" value="F:L-serine hydro-lyase (adding indole, L-tryptophan-forming) activity"/>
    <property type="evidence" value="ECO:0007669"/>
    <property type="project" value="TreeGrafter"/>
</dbReference>
<keyword evidence="8" id="KW-0663">Pyridoxal phosphate</keyword>
<dbReference type="Gene3D" id="3.40.50.1100">
    <property type="match status" value="2"/>
</dbReference>
<keyword evidence="7" id="KW-0822">Tryptophan biosynthesis</keyword>
<dbReference type="GO" id="GO:0004834">
    <property type="term" value="F:tryptophan synthase activity"/>
    <property type="evidence" value="ECO:0007669"/>
    <property type="project" value="UniProtKB-EC"/>
</dbReference>
<protein>
    <recommendedName>
        <fullName evidence="5">tryptophan synthase</fullName>
        <ecNumber evidence="5">4.2.1.20</ecNumber>
    </recommendedName>
</protein>
<organism evidence="13 14">
    <name type="scientific">Candidatus Endobugula sertula</name>
    <name type="common">Bugula neritina bacterial symbiont</name>
    <dbReference type="NCBI Taxonomy" id="62101"/>
    <lineage>
        <taxon>Bacteria</taxon>
        <taxon>Pseudomonadati</taxon>
        <taxon>Pseudomonadota</taxon>
        <taxon>Gammaproteobacteria</taxon>
        <taxon>Cellvibrionales</taxon>
        <taxon>Cellvibrionaceae</taxon>
        <taxon>Candidatus Endobugula</taxon>
    </lineage>
</organism>
<evidence type="ECO:0000256" key="1">
    <source>
        <dbReference type="ARBA" id="ARBA00001933"/>
    </source>
</evidence>
<proteinExistence type="inferred from homology"/>
<comment type="cofactor">
    <cofactor evidence="1">
        <name>pyridoxal 5'-phosphate</name>
        <dbReference type="ChEBI" id="CHEBI:597326"/>
    </cofactor>
</comment>
<dbReference type="EC" id="4.2.1.20" evidence="5"/>
<evidence type="ECO:0000256" key="9">
    <source>
        <dbReference type="ARBA" id="ARBA00023141"/>
    </source>
</evidence>
<evidence type="ECO:0000256" key="3">
    <source>
        <dbReference type="ARBA" id="ARBA00009982"/>
    </source>
</evidence>
<dbReference type="NCBIfam" id="NF009057">
    <property type="entry name" value="PRK12391.1"/>
    <property type="match status" value="1"/>
</dbReference>
<keyword evidence="10" id="KW-0456">Lyase</keyword>
<evidence type="ECO:0000256" key="2">
    <source>
        <dbReference type="ARBA" id="ARBA00004733"/>
    </source>
</evidence>
<dbReference type="InterPro" id="IPR006653">
    <property type="entry name" value="Trp_synth_b_CS"/>
</dbReference>
<evidence type="ECO:0000256" key="5">
    <source>
        <dbReference type="ARBA" id="ARBA00012043"/>
    </source>
</evidence>
<dbReference type="PANTHER" id="PTHR48077">
    <property type="entry name" value="TRYPTOPHAN SYNTHASE-RELATED"/>
    <property type="match status" value="1"/>
</dbReference>
<keyword evidence="9" id="KW-0057">Aromatic amino acid biosynthesis</keyword>
<feature type="domain" description="Tryptophan synthase beta chain-like PALP" evidence="12">
    <location>
        <begin position="94"/>
        <end position="430"/>
    </location>
</feature>
<dbReference type="AlphaFoldDB" id="A0A1D2QPE5"/>
<comment type="catalytic activity">
    <reaction evidence="11">
        <text>(1S,2R)-1-C-(indol-3-yl)glycerol 3-phosphate + L-serine = D-glyceraldehyde 3-phosphate + L-tryptophan + H2O</text>
        <dbReference type="Rhea" id="RHEA:10532"/>
        <dbReference type="ChEBI" id="CHEBI:15377"/>
        <dbReference type="ChEBI" id="CHEBI:33384"/>
        <dbReference type="ChEBI" id="CHEBI:57912"/>
        <dbReference type="ChEBI" id="CHEBI:58866"/>
        <dbReference type="ChEBI" id="CHEBI:59776"/>
        <dbReference type="EC" id="4.2.1.20"/>
    </reaction>
</comment>
<evidence type="ECO:0000256" key="4">
    <source>
        <dbReference type="ARBA" id="ARBA00011270"/>
    </source>
</evidence>
<evidence type="ECO:0000256" key="6">
    <source>
        <dbReference type="ARBA" id="ARBA00022605"/>
    </source>
</evidence>
<comment type="pathway">
    <text evidence="2">Amino-acid biosynthesis; L-tryptophan biosynthesis; L-tryptophan from chorismate: step 5/5.</text>
</comment>
<name>A0A1D2QPE5_9GAMM</name>
<dbReference type="InterPro" id="IPR036052">
    <property type="entry name" value="TrpB-like_PALP_sf"/>
</dbReference>
<evidence type="ECO:0000256" key="7">
    <source>
        <dbReference type="ARBA" id="ARBA00022822"/>
    </source>
</evidence>
<comment type="caution">
    <text evidence="13">The sequence shown here is derived from an EMBL/GenBank/DDBJ whole genome shotgun (WGS) entry which is preliminary data.</text>
</comment>
<dbReference type="InterPro" id="IPR001926">
    <property type="entry name" value="TrpB-like_PALP"/>
</dbReference>
<dbReference type="EMBL" id="MDLC01000030">
    <property type="protein sequence ID" value="ODS23393.1"/>
    <property type="molecule type" value="Genomic_DNA"/>
</dbReference>
<dbReference type="Proteomes" id="UP000242502">
    <property type="component" value="Unassembled WGS sequence"/>
</dbReference>
<evidence type="ECO:0000256" key="11">
    <source>
        <dbReference type="ARBA" id="ARBA00049047"/>
    </source>
</evidence>
<dbReference type="GO" id="GO:0005737">
    <property type="term" value="C:cytoplasm"/>
    <property type="evidence" value="ECO:0007669"/>
    <property type="project" value="TreeGrafter"/>
</dbReference>
<comment type="subunit">
    <text evidence="4">Tetramer of two alpha and two beta chains.</text>
</comment>